<dbReference type="OrthoDB" id="2638466at2759"/>
<sequence>MPEEESDCTMDVEAHVTETLKMIEESDWCMDIEADVTGELTSKEESDWCMDIEVDITGELMPEEQDHFMNVDADDMEIMLIEEAVQDVVDPEVFDEANQMQVDKLY</sequence>
<dbReference type="EMBL" id="JABBWM010000008">
    <property type="protein sequence ID" value="KAG2115320.1"/>
    <property type="molecule type" value="Genomic_DNA"/>
</dbReference>
<dbReference type="Proteomes" id="UP000823399">
    <property type="component" value="Unassembled WGS sequence"/>
</dbReference>
<dbReference type="AlphaFoldDB" id="A0A9P7FG46"/>
<organism evidence="1 2">
    <name type="scientific">Suillus discolor</name>
    <dbReference type="NCBI Taxonomy" id="1912936"/>
    <lineage>
        <taxon>Eukaryota</taxon>
        <taxon>Fungi</taxon>
        <taxon>Dikarya</taxon>
        <taxon>Basidiomycota</taxon>
        <taxon>Agaricomycotina</taxon>
        <taxon>Agaricomycetes</taxon>
        <taxon>Agaricomycetidae</taxon>
        <taxon>Boletales</taxon>
        <taxon>Suillineae</taxon>
        <taxon>Suillaceae</taxon>
        <taxon>Suillus</taxon>
    </lineage>
</organism>
<dbReference type="RefSeq" id="XP_041297037.1">
    <property type="nucleotide sequence ID" value="XM_041433365.1"/>
</dbReference>
<keyword evidence="2" id="KW-1185">Reference proteome</keyword>
<protein>
    <submittedName>
        <fullName evidence="1">Uncharacterized protein</fullName>
    </submittedName>
</protein>
<dbReference type="GeneID" id="64695624"/>
<name>A0A9P7FG46_9AGAM</name>
<accession>A0A9P7FG46</accession>
<evidence type="ECO:0000313" key="2">
    <source>
        <dbReference type="Proteomes" id="UP000823399"/>
    </source>
</evidence>
<gene>
    <name evidence="1" type="ORF">F5147DRAFT_649693</name>
</gene>
<comment type="caution">
    <text evidence="1">The sequence shown here is derived from an EMBL/GenBank/DDBJ whole genome shotgun (WGS) entry which is preliminary data.</text>
</comment>
<proteinExistence type="predicted"/>
<reference evidence="1" key="1">
    <citation type="journal article" date="2020" name="New Phytol.">
        <title>Comparative genomics reveals dynamic genome evolution in host specialist ectomycorrhizal fungi.</title>
        <authorList>
            <person name="Lofgren L.A."/>
            <person name="Nguyen N.H."/>
            <person name="Vilgalys R."/>
            <person name="Ruytinx J."/>
            <person name="Liao H.L."/>
            <person name="Branco S."/>
            <person name="Kuo A."/>
            <person name="LaButti K."/>
            <person name="Lipzen A."/>
            <person name="Andreopoulos W."/>
            <person name="Pangilinan J."/>
            <person name="Riley R."/>
            <person name="Hundley H."/>
            <person name="Na H."/>
            <person name="Barry K."/>
            <person name="Grigoriev I.V."/>
            <person name="Stajich J.E."/>
            <person name="Kennedy P.G."/>
        </authorList>
    </citation>
    <scope>NUCLEOTIDE SEQUENCE</scope>
    <source>
        <strain evidence="1">FC423</strain>
    </source>
</reference>
<evidence type="ECO:0000313" key="1">
    <source>
        <dbReference type="EMBL" id="KAG2115320.1"/>
    </source>
</evidence>